<keyword evidence="2" id="KW-1185">Reference proteome</keyword>
<proteinExistence type="predicted"/>
<evidence type="ECO:0000313" key="1">
    <source>
        <dbReference type="Ensembl" id="ENSCINP00000035454.1"/>
    </source>
</evidence>
<reference evidence="1" key="3">
    <citation type="submission" date="2025-09" db="UniProtKB">
        <authorList>
            <consortium name="Ensembl"/>
        </authorList>
    </citation>
    <scope>IDENTIFICATION</scope>
</reference>
<dbReference type="Proteomes" id="UP000008144">
    <property type="component" value="Unassembled WGS sequence"/>
</dbReference>
<reference evidence="2" key="1">
    <citation type="journal article" date="2002" name="Science">
        <title>The draft genome of Ciona intestinalis: insights into chordate and vertebrate origins.</title>
        <authorList>
            <person name="Dehal P."/>
            <person name="Satou Y."/>
            <person name="Campbell R.K."/>
            <person name="Chapman J."/>
            <person name="Degnan B."/>
            <person name="De Tomaso A."/>
            <person name="Davidson B."/>
            <person name="Di Gregorio A."/>
            <person name="Gelpke M."/>
            <person name="Goodstein D.M."/>
            <person name="Harafuji N."/>
            <person name="Hastings K.E."/>
            <person name="Ho I."/>
            <person name="Hotta K."/>
            <person name="Huang W."/>
            <person name="Kawashima T."/>
            <person name="Lemaire P."/>
            <person name="Martinez D."/>
            <person name="Meinertzhagen I.A."/>
            <person name="Necula S."/>
            <person name="Nonaka M."/>
            <person name="Putnam N."/>
            <person name="Rash S."/>
            <person name="Saiga H."/>
            <person name="Satake M."/>
            <person name="Terry A."/>
            <person name="Yamada L."/>
            <person name="Wang H.G."/>
            <person name="Awazu S."/>
            <person name="Azumi K."/>
            <person name="Boore J."/>
            <person name="Branno M."/>
            <person name="Chin-Bow S."/>
            <person name="DeSantis R."/>
            <person name="Doyle S."/>
            <person name="Francino P."/>
            <person name="Keys D.N."/>
            <person name="Haga S."/>
            <person name="Hayashi H."/>
            <person name="Hino K."/>
            <person name="Imai K.S."/>
            <person name="Inaba K."/>
            <person name="Kano S."/>
            <person name="Kobayashi K."/>
            <person name="Kobayashi M."/>
            <person name="Lee B.I."/>
            <person name="Makabe K.W."/>
            <person name="Manohar C."/>
            <person name="Matassi G."/>
            <person name="Medina M."/>
            <person name="Mochizuki Y."/>
            <person name="Mount S."/>
            <person name="Morishita T."/>
            <person name="Miura S."/>
            <person name="Nakayama A."/>
            <person name="Nishizaka S."/>
            <person name="Nomoto H."/>
            <person name="Ohta F."/>
            <person name="Oishi K."/>
            <person name="Rigoutsos I."/>
            <person name="Sano M."/>
            <person name="Sasaki A."/>
            <person name="Sasakura Y."/>
            <person name="Shoguchi E."/>
            <person name="Shin-i T."/>
            <person name="Spagnuolo A."/>
            <person name="Stainier D."/>
            <person name="Suzuki M.M."/>
            <person name="Tassy O."/>
            <person name="Takatori N."/>
            <person name="Tokuoka M."/>
            <person name="Yagi K."/>
            <person name="Yoshizaki F."/>
            <person name="Wada S."/>
            <person name="Zhang C."/>
            <person name="Hyatt P.D."/>
            <person name="Larimer F."/>
            <person name="Detter C."/>
            <person name="Doggett N."/>
            <person name="Glavina T."/>
            <person name="Hawkins T."/>
            <person name="Richardson P."/>
            <person name="Lucas S."/>
            <person name="Kohara Y."/>
            <person name="Levine M."/>
            <person name="Satoh N."/>
            <person name="Rokhsar D.S."/>
        </authorList>
    </citation>
    <scope>NUCLEOTIDE SEQUENCE [LARGE SCALE GENOMIC DNA]</scope>
</reference>
<reference evidence="1" key="2">
    <citation type="submission" date="2025-08" db="UniProtKB">
        <authorList>
            <consortium name="Ensembl"/>
        </authorList>
    </citation>
    <scope>IDENTIFICATION</scope>
</reference>
<accession>H2Y0M0</accession>
<protein>
    <submittedName>
        <fullName evidence="1">Uncharacterized protein</fullName>
    </submittedName>
</protein>
<dbReference type="InParanoid" id="H2Y0M0"/>
<dbReference type="HOGENOM" id="CLU_2404966_0_0_1"/>
<organism evidence="1 2">
    <name type="scientific">Ciona intestinalis</name>
    <name type="common">Transparent sea squirt</name>
    <name type="synonym">Ascidia intestinalis</name>
    <dbReference type="NCBI Taxonomy" id="7719"/>
    <lineage>
        <taxon>Eukaryota</taxon>
        <taxon>Metazoa</taxon>
        <taxon>Chordata</taxon>
        <taxon>Tunicata</taxon>
        <taxon>Ascidiacea</taxon>
        <taxon>Phlebobranchia</taxon>
        <taxon>Cionidae</taxon>
        <taxon>Ciona</taxon>
    </lineage>
</organism>
<sequence>ELKGNIRSVSKVALQCCAKTSQAYSTYNGFQIYWDEIVKISCGYKTVGIGRTTTFIYRNRAKFLVKYYVLFLSRYISYVNAFKMDNVLYIYNL</sequence>
<dbReference type="AlphaFoldDB" id="H2Y0M0"/>
<dbReference type="Ensembl" id="ENSCINT00000033032.1">
    <property type="protein sequence ID" value="ENSCINP00000035454.1"/>
    <property type="gene ID" value="ENSCING00000023771.1"/>
</dbReference>
<evidence type="ECO:0000313" key="2">
    <source>
        <dbReference type="Proteomes" id="UP000008144"/>
    </source>
</evidence>
<name>H2Y0M0_CIOIN</name>